<dbReference type="Pfam" id="PF09664">
    <property type="entry name" value="DUF2399"/>
    <property type="match status" value="1"/>
</dbReference>
<feature type="domain" description="Toprim" evidence="1">
    <location>
        <begin position="293"/>
        <end position="384"/>
    </location>
</feature>
<comment type="caution">
    <text evidence="2">The sequence shown here is derived from an EMBL/GenBank/DDBJ whole genome shotgun (WGS) entry which is preliminary data.</text>
</comment>
<protein>
    <submittedName>
        <fullName evidence="2">DUF2399 domain-containing protein</fullName>
    </submittedName>
</protein>
<reference evidence="2 3" key="1">
    <citation type="submission" date="2019-06" db="EMBL/GenBank/DDBJ databases">
        <title>Cerasibacillus sp. nov., isolated from maize field.</title>
        <authorList>
            <person name="Lin S.-Y."/>
            <person name="Tsai C.-F."/>
            <person name="Young C.-C."/>
        </authorList>
    </citation>
    <scope>NUCLEOTIDE SEQUENCE [LARGE SCALE GENOMIC DNA]</scope>
    <source>
        <strain evidence="2 3">CC-CFT480</strain>
    </source>
</reference>
<dbReference type="GO" id="GO:0005694">
    <property type="term" value="C:chromosome"/>
    <property type="evidence" value="ECO:0007669"/>
    <property type="project" value="InterPro"/>
</dbReference>
<dbReference type="PROSITE" id="PS50880">
    <property type="entry name" value="TOPRIM"/>
    <property type="match status" value="1"/>
</dbReference>
<keyword evidence="3" id="KW-1185">Reference proteome</keyword>
<dbReference type="Proteomes" id="UP000321574">
    <property type="component" value="Unassembled WGS sequence"/>
</dbReference>
<dbReference type="OrthoDB" id="2502371at2"/>
<evidence type="ECO:0000313" key="2">
    <source>
        <dbReference type="EMBL" id="TXL64451.1"/>
    </source>
</evidence>
<dbReference type="InterPro" id="IPR024465">
    <property type="entry name" value="DUF2399"/>
</dbReference>
<evidence type="ECO:0000259" key="1">
    <source>
        <dbReference type="PROSITE" id="PS50880"/>
    </source>
</evidence>
<gene>
    <name evidence="2" type="ORF">FHP05_09020</name>
</gene>
<dbReference type="InterPro" id="IPR036078">
    <property type="entry name" value="Spo11/TopoVI_A_sf"/>
</dbReference>
<dbReference type="GO" id="GO:0003677">
    <property type="term" value="F:DNA binding"/>
    <property type="evidence" value="ECO:0007669"/>
    <property type="project" value="InterPro"/>
</dbReference>
<dbReference type="EMBL" id="VDUW01000005">
    <property type="protein sequence ID" value="TXL64451.1"/>
    <property type="molecule type" value="Genomic_DNA"/>
</dbReference>
<dbReference type="SUPFAM" id="SSF56726">
    <property type="entry name" value="DNA topoisomerase IV, alpha subunit"/>
    <property type="match status" value="1"/>
</dbReference>
<dbReference type="CDD" id="cd00188">
    <property type="entry name" value="TOPRIM"/>
    <property type="match status" value="1"/>
</dbReference>
<accession>A0A5C8NRX4</accession>
<evidence type="ECO:0000313" key="3">
    <source>
        <dbReference type="Proteomes" id="UP000321574"/>
    </source>
</evidence>
<sequence length="422" mass="49833">MCQWKQYIEEHLLKKHEEIEWIDAEEDDVFKAYIVKRTPRTYRRIARLWVSKRTNVTTSKPDDILIKTRLSTRKIKRISADSNAIHDWLLAGWIVRKVVLSNDGRTPVSEGYLMGPALFNYLENEKQLKIQQQENRFKNYQQELRQVVLPNEFNRFQKHIDYLISIDYQTFKQDSFLKDWPVSKRMRFLEFLVAILTLRRSKSTFDFKEIGAFYFKEIGGSKVFDRYKDEFITQLETLLHDSPKTLGLMSLGSITPIYFSGSIKGKFATYHIGSLHAVTDVSLLKDRFETDNKTIWLVENRAILTRMAASPKFMQHSDSLVICLDGHIRSAHRQFIKQLSNCSSVEQVIIWTDYDESGLSIAYDAYKILPGSLLVKWIARDGQVYFDYQQYSNWLQKELQTTKREQEEILGDENEWTKWINQ</sequence>
<dbReference type="RefSeq" id="WP_147667258.1">
    <property type="nucleotide sequence ID" value="NZ_VDUW01000005.1"/>
</dbReference>
<dbReference type="Gene3D" id="3.40.1360.10">
    <property type="match status" value="1"/>
</dbReference>
<name>A0A5C8NRX4_9BACI</name>
<dbReference type="InterPro" id="IPR006171">
    <property type="entry name" value="TOPRIM_dom"/>
</dbReference>
<dbReference type="AlphaFoldDB" id="A0A5C8NRX4"/>
<proteinExistence type="predicted"/>
<organism evidence="2 3">
    <name type="scientific">Cerasibacillus terrae</name>
    <dbReference type="NCBI Taxonomy" id="2498845"/>
    <lineage>
        <taxon>Bacteria</taxon>
        <taxon>Bacillati</taxon>
        <taxon>Bacillota</taxon>
        <taxon>Bacilli</taxon>
        <taxon>Bacillales</taxon>
        <taxon>Bacillaceae</taxon>
        <taxon>Cerasibacillus</taxon>
    </lineage>
</organism>